<keyword evidence="2" id="KW-1185">Reference proteome</keyword>
<reference evidence="1 2" key="1">
    <citation type="journal article" date="2008" name="Genome Biol.">
        <title>A genomic analysis of the archaeal system Ignicoccus hospitalis-Nanoarchaeum equitans.</title>
        <authorList>
            <person name="Podar M."/>
            <person name="Anderson I."/>
            <person name="Makarova K.S."/>
            <person name="Elkins J.G."/>
            <person name="Ivanova N."/>
            <person name="Wall M.A."/>
            <person name="Lykidis A."/>
            <person name="Mavromatis K."/>
            <person name="Sun H."/>
            <person name="Hudson M.E."/>
            <person name="Chen W."/>
            <person name="Deciu C."/>
            <person name="Hutchison D."/>
            <person name="Eads J.R."/>
            <person name="Anderson A."/>
            <person name="Fernandes F."/>
            <person name="Szeto E."/>
            <person name="Lapidus A."/>
            <person name="Kyrpides N.C."/>
            <person name="Saier M.H.Jr."/>
            <person name="Richardson P.M."/>
            <person name="Rachel R."/>
            <person name="Huber H."/>
            <person name="Eisen J.A."/>
            <person name="Koonin E.V."/>
            <person name="Keller M."/>
            <person name="Stetter K.O."/>
        </authorList>
    </citation>
    <scope>NUCLEOTIDE SEQUENCE [LARGE SCALE GENOMIC DNA]</scope>
    <source>
        <strain evidence="2">KIN4/I / DSM 18386 / JCM 14125</strain>
    </source>
</reference>
<dbReference type="GeneID" id="5562863"/>
<dbReference type="eggNOG" id="arCOG04502">
    <property type="taxonomic scope" value="Archaea"/>
</dbReference>
<gene>
    <name evidence="1" type="ordered locus">Igni_0142</name>
</gene>
<dbReference type="RefSeq" id="WP_011998178.1">
    <property type="nucleotide sequence ID" value="NC_009776.1"/>
</dbReference>
<dbReference type="OrthoDB" id="375609at2157"/>
<dbReference type="Gene3D" id="3.40.50.1010">
    <property type="entry name" value="5'-nuclease"/>
    <property type="match status" value="1"/>
</dbReference>
<dbReference type="SUPFAM" id="SSF88723">
    <property type="entry name" value="PIN domain-like"/>
    <property type="match status" value="1"/>
</dbReference>
<accession>A8A8S4</accession>
<evidence type="ECO:0008006" key="3">
    <source>
        <dbReference type="Google" id="ProtNLM"/>
    </source>
</evidence>
<evidence type="ECO:0000313" key="2">
    <source>
        <dbReference type="Proteomes" id="UP000000262"/>
    </source>
</evidence>
<dbReference type="STRING" id="453591.Igni_0142"/>
<dbReference type="KEGG" id="iho:Igni_0142"/>
<protein>
    <recommendedName>
        <fullName evidence="3">PIN domain-containing protein</fullName>
    </recommendedName>
</protein>
<dbReference type="Proteomes" id="UP000000262">
    <property type="component" value="Chromosome"/>
</dbReference>
<proteinExistence type="predicted"/>
<name>A8A8S4_IGNH4</name>
<evidence type="ECO:0000313" key="1">
    <source>
        <dbReference type="EMBL" id="ABU81326.1"/>
    </source>
</evidence>
<dbReference type="HOGENOM" id="CLU_1559456_0_0_2"/>
<dbReference type="EMBL" id="CP000816">
    <property type="protein sequence ID" value="ABU81326.1"/>
    <property type="molecule type" value="Genomic_DNA"/>
</dbReference>
<dbReference type="InterPro" id="IPR029060">
    <property type="entry name" value="PIN-like_dom_sf"/>
</dbReference>
<organism evidence="1 2">
    <name type="scientific">Ignicoccus hospitalis (strain KIN4/I / DSM 18386 / JCM 14125)</name>
    <dbReference type="NCBI Taxonomy" id="453591"/>
    <lineage>
        <taxon>Archaea</taxon>
        <taxon>Thermoproteota</taxon>
        <taxon>Thermoprotei</taxon>
        <taxon>Desulfurococcales</taxon>
        <taxon>Desulfurococcaceae</taxon>
        <taxon>Ignicoccus</taxon>
    </lineage>
</organism>
<dbReference type="AlphaFoldDB" id="A8A8S4"/>
<sequence>MVAKGEAKVYLDGNVLLAASTLEDKLHDETVEFLDLVKKADWELVIGTPILLELEQLLYLGDMGWFRLRHALSALPKYEIKIIEDDHKKVLELANEYLNERVLSEKYFTNLLVIASATLGDVDYLVSWDSRRMANKSVVTAVNRVNLNKKLREIEIVTPKRLSQIIKEEVL</sequence>